<organism evidence="1">
    <name type="scientific">Rhizophora mucronata</name>
    <name type="common">Asiatic mangrove</name>
    <dbReference type="NCBI Taxonomy" id="61149"/>
    <lineage>
        <taxon>Eukaryota</taxon>
        <taxon>Viridiplantae</taxon>
        <taxon>Streptophyta</taxon>
        <taxon>Embryophyta</taxon>
        <taxon>Tracheophyta</taxon>
        <taxon>Spermatophyta</taxon>
        <taxon>Magnoliopsida</taxon>
        <taxon>eudicotyledons</taxon>
        <taxon>Gunneridae</taxon>
        <taxon>Pentapetalae</taxon>
        <taxon>rosids</taxon>
        <taxon>fabids</taxon>
        <taxon>Malpighiales</taxon>
        <taxon>Rhizophoraceae</taxon>
        <taxon>Rhizophora</taxon>
    </lineage>
</organism>
<reference evidence="1" key="1">
    <citation type="submission" date="2018-02" db="EMBL/GenBank/DDBJ databases">
        <title>Rhizophora mucronata_Transcriptome.</title>
        <authorList>
            <person name="Meera S.P."/>
            <person name="Sreeshan A."/>
            <person name="Augustine A."/>
        </authorList>
    </citation>
    <scope>NUCLEOTIDE SEQUENCE</scope>
    <source>
        <tissue evidence="1">Leaf</tissue>
    </source>
</reference>
<dbReference type="AlphaFoldDB" id="A0A2P2PGP3"/>
<accession>A0A2P2PGP3</accession>
<dbReference type="EMBL" id="GGEC01073444">
    <property type="protein sequence ID" value="MBX53928.1"/>
    <property type="molecule type" value="Transcribed_RNA"/>
</dbReference>
<proteinExistence type="predicted"/>
<evidence type="ECO:0000313" key="1">
    <source>
        <dbReference type="EMBL" id="MBX53928.1"/>
    </source>
</evidence>
<sequence length="19" mass="2360">MTKIKKKKLLYRYYGPTDI</sequence>
<protein>
    <submittedName>
        <fullName evidence="1">Uncharacterized protein</fullName>
    </submittedName>
</protein>
<name>A0A2P2PGP3_RHIMU</name>